<dbReference type="InterPro" id="IPR049940">
    <property type="entry name" value="GluQ/Sye"/>
</dbReference>
<evidence type="ECO:0000256" key="4">
    <source>
        <dbReference type="ARBA" id="ARBA00012835"/>
    </source>
</evidence>
<reference evidence="14" key="1">
    <citation type="submission" date="2016-10" db="EMBL/GenBank/DDBJ databases">
        <authorList>
            <person name="de Groot N.N."/>
        </authorList>
    </citation>
    <scope>NUCLEOTIDE SEQUENCE</scope>
</reference>
<dbReference type="InterPro" id="IPR000924">
    <property type="entry name" value="Glu/Gln-tRNA-synth"/>
</dbReference>
<dbReference type="PROSITE" id="PS00178">
    <property type="entry name" value="AA_TRNA_LIGASE_I"/>
    <property type="match status" value="1"/>
</dbReference>
<dbReference type="InterPro" id="IPR020751">
    <property type="entry name" value="aa-tRNA-synth_I_codon-bd_sub2"/>
</dbReference>
<evidence type="ECO:0000256" key="2">
    <source>
        <dbReference type="ARBA" id="ARBA00007894"/>
    </source>
</evidence>
<comment type="subcellular location">
    <subcellularLocation>
        <location evidence="1">Cytoplasm</location>
    </subcellularLocation>
</comment>
<dbReference type="InterPro" id="IPR001412">
    <property type="entry name" value="aa-tRNA-synth_I_CS"/>
</dbReference>
<dbReference type="GO" id="GO:0004818">
    <property type="term" value="F:glutamate-tRNA ligase activity"/>
    <property type="evidence" value="ECO:0007669"/>
    <property type="project" value="UniProtKB-EC"/>
</dbReference>
<evidence type="ECO:0000259" key="12">
    <source>
        <dbReference type="Pfam" id="PF00749"/>
    </source>
</evidence>
<dbReference type="GO" id="GO:0005524">
    <property type="term" value="F:ATP binding"/>
    <property type="evidence" value="ECO:0007669"/>
    <property type="project" value="UniProtKB-KW"/>
</dbReference>
<dbReference type="AlphaFoldDB" id="A0A1W1CSL0"/>
<dbReference type="PRINTS" id="PR00987">
    <property type="entry name" value="TRNASYNTHGLU"/>
</dbReference>
<feature type="domain" description="Glutamyl/glutaminyl-tRNA synthetase class Ib catalytic" evidence="12">
    <location>
        <begin position="2"/>
        <end position="305"/>
    </location>
</feature>
<evidence type="ECO:0000259" key="13">
    <source>
        <dbReference type="Pfam" id="PF19269"/>
    </source>
</evidence>
<protein>
    <recommendedName>
        <fullName evidence="4">glutamate--tRNA ligase</fullName>
        <ecNumber evidence="4">6.1.1.17</ecNumber>
    </recommendedName>
    <alternativeName>
        <fullName evidence="11">Glutamyl-tRNA synthetase</fullName>
    </alternativeName>
</protein>
<evidence type="ECO:0000256" key="8">
    <source>
        <dbReference type="ARBA" id="ARBA00022840"/>
    </source>
</evidence>
<comment type="similarity">
    <text evidence="2">Belongs to the class-I aminoacyl-tRNA synthetase family. Glutamate--tRNA ligase type 1 subfamily.</text>
</comment>
<dbReference type="GO" id="GO:0008270">
    <property type="term" value="F:zinc ion binding"/>
    <property type="evidence" value="ECO:0007669"/>
    <property type="project" value="InterPro"/>
</dbReference>
<organism evidence="14">
    <name type="scientific">hydrothermal vent metagenome</name>
    <dbReference type="NCBI Taxonomy" id="652676"/>
    <lineage>
        <taxon>unclassified sequences</taxon>
        <taxon>metagenomes</taxon>
        <taxon>ecological metagenomes</taxon>
    </lineage>
</organism>
<evidence type="ECO:0000313" key="14">
    <source>
        <dbReference type="EMBL" id="SFV68715.1"/>
    </source>
</evidence>
<keyword evidence="7" id="KW-0547">Nucleotide-binding</keyword>
<keyword evidence="10 14" id="KW-0030">Aminoacyl-tRNA synthetase</keyword>
<dbReference type="EC" id="6.1.1.17" evidence="4"/>
<evidence type="ECO:0000256" key="11">
    <source>
        <dbReference type="ARBA" id="ARBA00030865"/>
    </source>
</evidence>
<dbReference type="PANTHER" id="PTHR43311:SF2">
    <property type="entry name" value="GLUTAMATE--TRNA LIGASE, MITOCHONDRIAL-RELATED"/>
    <property type="match status" value="1"/>
</dbReference>
<dbReference type="InterPro" id="IPR008925">
    <property type="entry name" value="aa_tRNA-synth_I_cd-bd_sf"/>
</dbReference>
<evidence type="ECO:0000256" key="10">
    <source>
        <dbReference type="ARBA" id="ARBA00023146"/>
    </source>
</evidence>
<dbReference type="PANTHER" id="PTHR43311">
    <property type="entry name" value="GLUTAMATE--TRNA LIGASE"/>
    <property type="match status" value="1"/>
</dbReference>
<keyword evidence="9" id="KW-0648">Protein biosynthesis</keyword>
<dbReference type="GO" id="GO:0005829">
    <property type="term" value="C:cytosol"/>
    <property type="evidence" value="ECO:0007669"/>
    <property type="project" value="TreeGrafter"/>
</dbReference>
<evidence type="ECO:0000256" key="5">
    <source>
        <dbReference type="ARBA" id="ARBA00022490"/>
    </source>
</evidence>
<name>A0A1W1CSL0_9ZZZZ</name>
<feature type="domain" description="Aminoacyl-tRNA synthetase class I anticodon-binding" evidence="13">
    <location>
        <begin position="319"/>
        <end position="457"/>
    </location>
</feature>
<dbReference type="HAMAP" id="MF_00022">
    <property type="entry name" value="Glu_tRNA_synth_type1"/>
    <property type="match status" value="1"/>
</dbReference>
<dbReference type="Pfam" id="PF19269">
    <property type="entry name" value="Anticodon_2"/>
    <property type="match status" value="1"/>
</dbReference>
<dbReference type="Pfam" id="PF00749">
    <property type="entry name" value="tRNA-synt_1c"/>
    <property type="match status" value="1"/>
</dbReference>
<dbReference type="InterPro" id="IPR045462">
    <property type="entry name" value="aa-tRNA-synth_I_cd-bd"/>
</dbReference>
<evidence type="ECO:0000256" key="9">
    <source>
        <dbReference type="ARBA" id="ARBA00022917"/>
    </source>
</evidence>
<dbReference type="InterPro" id="IPR014729">
    <property type="entry name" value="Rossmann-like_a/b/a_fold"/>
</dbReference>
<evidence type="ECO:0000256" key="1">
    <source>
        <dbReference type="ARBA" id="ARBA00004496"/>
    </source>
</evidence>
<keyword evidence="6 14" id="KW-0436">Ligase</keyword>
<keyword evidence="8" id="KW-0067">ATP-binding</keyword>
<sequence length="466" mass="52554">MIVTRFAPSPTGYLHIGGLRTALFSYLWARKNNGKFVLRIEDTDKKRNSKEATEAILKAFDWLGLEADGEITYQSERDAIYAKYIQQLLDEGKAYKCYMSKEELDALREEQMANKQRAKYDGRYRDFQGTPPEGVEPVIRIKAPTSGEIVVHDGVKGDVVFQAEDILDDFIIARADGSPTYNFVVAIDDALMGINEVIRGDDHLSNTPKQIVVYEALGFTIPKFYHVPMIHNQQGKKLSKRDGATDVMAYKEMGYLPEALLNFLVRLGWSHGDQEIFSMDEMQALFDPKDINKSASIYNTEKLDWLNAHYIKNSSNERLTELLSEFGVILSSHDKREIILDTLKERAKTLKELADLINEIITAPKAYDEKAVKKAFKGNAIEVLETFANRLQEAQELHLPSDYHHVMESVVQEMEIGFGKIGQPLRVALLGKLSGPGLDVVMSILGKDETLERIAKAVLAMAAKEE</sequence>
<dbReference type="SUPFAM" id="SSF52374">
    <property type="entry name" value="Nucleotidylyl transferase"/>
    <property type="match status" value="1"/>
</dbReference>
<dbReference type="CDD" id="cd00808">
    <property type="entry name" value="GluRS_core"/>
    <property type="match status" value="1"/>
</dbReference>
<evidence type="ECO:0000256" key="7">
    <source>
        <dbReference type="ARBA" id="ARBA00022741"/>
    </source>
</evidence>
<gene>
    <name evidence="14" type="ORF">MNB_SM-6-910</name>
</gene>
<comment type="subunit">
    <text evidence="3">Monomer.</text>
</comment>
<dbReference type="EMBL" id="FPHK01000124">
    <property type="protein sequence ID" value="SFV68715.1"/>
    <property type="molecule type" value="Genomic_DNA"/>
</dbReference>
<proteinExistence type="inferred from homology"/>
<dbReference type="InterPro" id="IPR033910">
    <property type="entry name" value="GluRS_core"/>
</dbReference>
<evidence type="ECO:0000256" key="3">
    <source>
        <dbReference type="ARBA" id="ARBA00011245"/>
    </source>
</evidence>
<dbReference type="NCBIfam" id="TIGR00464">
    <property type="entry name" value="gltX_bact"/>
    <property type="match status" value="1"/>
</dbReference>
<dbReference type="GO" id="GO:0006424">
    <property type="term" value="P:glutamyl-tRNA aminoacylation"/>
    <property type="evidence" value="ECO:0007669"/>
    <property type="project" value="InterPro"/>
</dbReference>
<dbReference type="Gene3D" id="1.10.10.350">
    <property type="match status" value="1"/>
</dbReference>
<dbReference type="FunFam" id="3.40.50.620:FF:000007">
    <property type="entry name" value="Glutamate--tRNA ligase"/>
    <property type="match status" value="1"/>
</dbReference>
<evidence type="ECO:0000256" key="6">
    <source>
        <dbReference type="ARBA" id="ARBA00022598"/>
    </source>
</evidence>
<dbReference type="SUPFAM" id="SSF48163">
    <property type="entry name" value="An anticodon-binding domain of class I aminoacyl-tRNA synthetases"/>
    <property type="match status" value="1"/>
</dbReference>
<dbReference type="GO" id="GO:0000049">
    <property type="term" value="F:tRNA binding"/>
    <property type="evidence" value="ECO:0007669"/>
    <property type="project" value="InterPro"/>
</dbReference>
<keyword evidence="5" id="KW-0963">Cytoplasm</keyword>
<accession>A0A1W1CSL0</accession>
<dbReference type="InterPro" id="IPR020058">
    <property type="entry name" value="Glu/Gln-tRNA-synth_Ib_cat-dom"/>
</dbReference>
<dbReference type="Gene3D" id="3.40.50.620">
    <property type="entry name" value="HUPs"/>
    <property type="match status" value="1"/>
</dbReference>
<dbReference type="InterPro" id="IPR004527">
    <property type="entry name" value="Glu-tRNA-ligase_bac/mito"/>
</dbReference>